<name>A0ABQ9GWV4_9NEOP</name>
<evidence type="ECO:0000313" key="4">
    <source>
        <dbReference type="EMBL" id="KAJ8876506.1"/>
    </source>
</evidence>
<dbReference type="InterPro" id="IPR009057">
    <property type="entry name" value="Homeodomain-like_sf"/>
</dbReference>
<comment type="caution">
    <text evidence="4">The sequence shown here is derived from an EMBL/GenBank/DDBJ whole genome shotgun (WGS) entry which is preliminary data.</text>
</comment>
<accession>A0ABQ9GWV4</accession>
<dbReference type="SUPFAM" id="SSF46689">
    <property type="entry name" value="Homeodomain-like"/>
    <property type="match status" value="1"/>
</dbReference>
<organism evidence="4 5">
    <name type="scientific">Dryococelus australis</name>
    <dbReference type="NCBI Taxonomy" id="614101"/>
    <lineage>
        <taxon>Eukaryota</taxon>
        <taxon>Metazoa</taxon>
        <taxon>Ecdysozoa</taxon>
        <taxon>Arthropoda</taxon>
        <taxon>Hexapoda</taxon>
        <taxon>Insecta</taxon>
        <taxon>Pterygota</taxon>
        <taxon>Neoptera</taxon>
        <taxon>Polyneoptera</taxon>
        <taxon>Phasmatodea</taxon>
        <taxon>Verophasmatodea</taxon>
        <taxon>Anareolatae</taxon>
        <taxon>Phasmatidae</taxon>
        <taxon>Eurycanthinae</taxon>
        <taxon>Dryococelus</taxon>
    </lineage>
</organism>
<reference evidence="4 5" key="1">
    <citation type="submission" date="2023-02" db="EMBL/GenBank/DDBJ databases">
        <title>LHISI_Scaffold_Assembly.</title>
        <authorList>
            <person name="Stuart O.P."/>
            <person name="Cleave R."/>
            <person name="Magrath M.J.L."/>
            <person name="Mikheyev A.S."/>
        </authorList>
    </citation>
    <scope>NUCLEOTIDE SEQUENCE [LARGE SCALE GENOMIC DNA]</scope>
    <source>
        <strain evidence="4">Daus_M_001</strain>
        <tissue evidence="4">Leg muscle</tissue>
    </source>
</reference>
<dbReference type="InterPro" id="IPR007889">
    <property type="entry name" value="HTH_Psq"/>
</dbReference>
<dbReference type="Gene3D" id="1.10.10.60">
    <property type="entry name" value="Homeodomain-like"/>
    <property type="match status" value="1"/>
</dbReference>
<evidence type="ECO:0000256" key="2">
    <source>
        <dbReference type="SAM" id="MobiDB-lite"/>
    </source>
</evidence>
<feature type="compositionally biased region" description="Polar residues" evidence="2">
    <location>
        <begin position="164"/>
        <end position="193"/>
    </location>
</feature>
<protein>
    <recommendedName>
        <fullName evidence="3">HTH psq-type domain-containing protein</fullName>
    </recommendedName>
</protein>
<sequence>MVGKYKCKTDYQSWDEIQMQHAIDAVNNKTMGWLKAAKNFDIPHATLRRRTTDKNTQVLGTQKGLGQDEMAGWDCLTDFRNRHPDIELRDPEATLAAALIFVWKNWKEEQYDGALTGTLGIAQESAYGKAATNHNALSEFSNTGIWQMNPYIFPDFLFSHAATTDESESTNGAKDVSEMSSENPQNPASQIPTDTDHEISATDPVSQIPTDTDHEIPATDPVSQIPTDTDHEISATDPVSQIPTDTDHEISTTDPASQTPGEEHLAIP</sequence>
<evidence type="ECO:0000259" key="3">
    <source>
        <dbReference type="Pfam" id="PF05225"/>
    </source>
</evidence>
<dbReference type="Pfam" id="PF05225">
    <property type="entry name" value="HTH_psq"/>
    <property type="match status" value="1"/>
</dbReference>
<proteinExistence type="predicted"/>
<gene>
    <name evidence="4" type="ORF">PR048_020951</name>
</gene>
<evidence type="ECO:0000256" key="1">
    <source>
        <dbReference type="ARBA" id="ARBA00004123"/>
    </source>
</evidence>
<feature type="region of interest" description="Disordered" evidence="2">
    <location>
        <begin position="164"/>
        <end position="268"/>
    </location>
</feature>
<dbReference type="EMBL" id="JARBHB010000008">
    <property type="protein sequence ID" value="KAJ8876506.1"/>
    <property type="molecule type" value="Genomic_DNA"/>
</dbReference>
<feature type="domain" description="HTH psq-type" evidence="3">
    <location>
        <begin position="18"/>
        <end position="51"/>
    </location>
</feature>
<comment type="subcellular location">
    <subcellularLocation>
        <location evidence="1">Nucleus</location>
    </subcellularLocation>
</comment>
<dbReference type="Proteomes" id="UP001159363">
    <property type="component" value="Chromosome 7"/>
</dbReference>
<keyword evidence="5" id="KW-1185">Reference proteome</keyword>
<evidence type="ECO:0000313" key="5">
    <source>
        <dbReference type="Proteomes" id="UP001159363"/>
    </source>
</evidence>